<evidence type="ECO:0000313" key="4">
    <source>
        <dbReference type="EMBL" id="RDX49364.1"/>
    </source>
</evidence>
<protein>
    <submittedName>
        <fullName evidence="4">HET-domain-containing protein</fullName>
    </submittedName>
</protein>
<dbReference type="PANTHER" id="PTHR10622:SF10">
    <property type="entry name" value="HET DOMAIN-CONTAINING PROTEIN"/>
    <property type="match status" value="1"/>
</dbReference>
<dbReference type="InterPro" id="IPR058525">
    <property type="entry name" value="DUF8212"/>
</dbReference>
<accession>A0A371D9Z3</accession>
<keyword evidence="5" id="KW-1185">Reference proteome</keyword>
<dbReference type="Pfam" id="PF26640">
    <property type="entry name" value="DUF8212"/>
    <property type="match status" value="1"/>
</dbReference>
<feature type="compositionally biased region" description="Low complexity" evidence="1">
    <location>
        <begin position="446"/>
        <end position="458"/>
    </location>
</feature>
<feature type="domain" description="DUF8212" evidence="3">
    <location>
        <begin position="271"/>
        <end position="378"/>
    </location>
</feature>
<feature type="region of interest" description="Disordered" evidence="1">
    <location>
        <begin position="440"/>
        <end position="459"/>
    </location>
</feature>
<proteinExistence type="predicted"/>
<dbReference type="PANTHER" id="PTHR10622">
    <property type="entry name" value="HET DOMAIN-CONTAINING PROTEIN"/>
    <property type="match status" value="1"/>
</dbReference>
<organism evidence="4 5">
    <name type="scientific">Lentinus brumalis</name>
    <dbReference type="NCBI Taxonomy" id="2498619"/>
    <lineage>
        <taxon>Eukaryota</taxon>
        <taxon>Fungi</taxon>
        <taxon>Dikarya</taxon>
        <taxon>Basidiomycota</taxon>
        <taxon>Agaricomycotina</taxon>
        <taxon>Agaricomycetes</taxon>
        <taxon>Polyporales</taxon>
        <taxon>Polyporaceae</taxon>
        <taxon>Lentinus</taxon>
    </lineage>
</organism>
<evidence type="ECO:0000259" key="2">
    <source>
        <dbReference type="Pfam" id="PF06985"/>
    </source>
</evidence>
<evidence type="ECO:0000259" key="3">
    <source>
        <dbReference type="Pfam" id="PF26640"/>
    </source>
</evidence>
<dbReference type="EMBL" id="KZ857406">
    <property type="protein sequence ID" value="RDX49364.1"/>
    <property type="molecule type" value="Genomic_DNA"/>
</dbReference>
<sequence>MAVDRCFSRHRAVRLVPLTRFAESLASLHDDDFQKRTMWLLSTSRAELKYFITPESVGGYAILSHVWNEAEQSHQHIQALGTLCAQTGQNPRDLASDKIRRCCELAERHGYLWVWIDTCCIDKTSSAELSEAINSMFRYYSLAAVCYAYLEDVPGTCKLDTRASSFKFRRSRWHLRGWTLQELVAPRLVLFISQSWDVLGSKTGLATVLENTAGIPATVLRFQQSVADVSIAQRMSWAAFRTTTRVEDEAYCLMGIFGVNMPTLYGEGRAAFQRLQEVILRRFTDTTLFAWGLSREVTQLRNIYYRGAVDRPTTLPHDPEHADGSSIFATSPAAFADSRQITYVPGSLPTDDHHDAVEGVPTFSVTPHGVHAHVRVIEYDGVAIVDLSWRAHGDVPIGLVLTQCPLSADPARPLYDVGAPDRPLGYVRLARLPTRGRVRGEKLPFSSSSSSSGSSSMSEDGHWRDVCLAHRPTRQGLPANSGRHILVDTGFSAPFRFRQLRGDVLISPSNIDLHAVTELPLPWTGSVPMVLSLVKRPWYTIGPSLTRGLHSDSGPGFHRVLILGRCTGLHPHACAGNGDPRVHLNTSTEPALGSHWATVHFSCFWPPAHAGANVSAFPPPPMTVPPHHDCAQDHISDWLGGSKTFECLLEEPSEPTYATRYTNPTIWKCTVSISFSPCPLNPADSLLVNIERVQSVRHATKREGSNLMSSLEPSSPVHRRTLLMIRSRRGKKKLAMA</sequence>
<dbReference type="Proteomes" id="UP000256964">
    <property type="component" value="Unassembled WGS sequence"/>
</dbReference>
<evidence type="ECO:0000256" key="1">
    <source>
        <dbReference type="SAM" id="MobiDB-lite"/>
    </source>
</evidence>
<dbReference type="AlphaFoldDB" id="A0A371D9Z3"/>
<evidence type="ECO:0000313" key="5">
    <source>
        <dbReference type="Proteomes" id="UP000256964"/>
    </source>
</evidence>
<dbReference type="Pfam" id="PF06985">
    <property type="entry name" value="HET"/>
    <property type="match status" value="1"/>
</dbReference>
<feature type="domain" description="Heterokaryon incompatibility" evidence="2">
    <location>
        <begin position="60"/>
        <end position="152"/>
    </location>
</feature>
<reference evidence="4 5" key="1">
    <citation type="journal article" date="2018" name="Biotechnol. Biofuels">
        <title>Integrative visual omics of the white-rot fungus Polyporus brumalis exposes the biotechnological potential of its oxidative enzymes for delignifying raw plant biomass.</title>
        <authorList>
            <person name="Miyauchi S."/>
            <person name="Rancon A."/>
            <person name="Drula E."/>
            <person name="Hage H."/>
            <person name="Chaduli D."/>
            <person name="Favel A."/>
            <person name="Grisel S."/>
            <person name="Henrissat B."/>
            <person name="Herpoel-Gimbert I."/>
            <person name="Ruiz-Duenas F.J."/>
            <person name="Chevret D."/>
            <person name="Hainaut M."/>
            <person name="Lin J."/>
            <person name="Wang M."/>
            <person name="Pangilinan J."/>
            <person name="Lipzen A."/>
            <person name="Lesage-Meessen L."/>
            <person name="Navarro D."/>
            <person name="Riley R."/>
            <person name="Grigoriev I.V."/>
            <person name="Zhou S."/>
            <person name="Raouche S."/>
            <person name="Rosso M.N."/>
        </authorList>
    </citation>
    <scope>NUCLEOTIDE SEQUENCE [LARGE SCALE GENOMIC DNA]</scope>
    <source>
        <strain evidence="4 5">BRFM 1820</strain>
    </source>
</reference>
<dbReference type="OrthoDB" id="10382009at2759"/>
<name>A0A371D9Z3_9APHY</name>
<gene>
    <name evidence="4" type="ORF">OH76DRAFT_551668</name>
</gene>
<dbReference type="STRING" id="139420.A0A371D9Z3"/>
<dbReference type="InterPro" id="IPR010730">
    <property type="entry name" value="HET"/>
</dbReference>